<feature type="transmembrane region" description="Helical" evidence="2">
    <location>
        <begin position="57"/>
        <end position="78"/>
    </location>
</feature>
<dbReference type="EMBL" id="BAABLV010000020">
    <property type="protein sequence ID" value="GAA4896340.1"/>
    <property type="molecule type" value="Genomic_DNA"/>
</dbReference>
<keyword evidence="4" id="KW-1185">Reference proteome</keyword>
<reference evidence="4" key="1">
    <citation type="journal article" date="2019" name="Int. J. Syst. Evol. Microbiol.">
        <title>The Global Catalogue of Microorganisms (GCM) 10K type strain sequencing project: providing services to taxonomists for standard genome sequencing and annotation.</title>
        <authorList>
            <consortium name="The Broad Institute Genomics Platform"/>
            <consortium name="The Broad Institute Genome Sequencing Center for Infectious Disease"/>
            <person name="Wu L."/>
            <person name="Ma J."/>
        </authorList>
    </citation>
    <scope>NUCLEOTIDE SEQUENCE [LARGE SCALE GENOMIC DNA]</scope>
    <source>
        <strain evidence="4">JCM 19125</strain>
    </source>
</reference>
<evidence type="ECO:0000256" key="1">
    <source>
        <dbReference type="SAM" id="MobiDB-lite"/>
    </source>
</evidence>
<proteinExistence type="predicted"/>
<dbReference type="Proteomes" id="UP001501521">
    <property type="component" value="Unassembled WGS sequence"/>
</dbReference>
<name>A0ABP9FBJ8_9ACTN</name>
<sequence>MDQRNPDPDDRPLPDEPLTDEPNDAPLDPAAGDPAVDEPAQEEPRKRYADVSTSRRALWVVGGLVGVYMIGRGLYGMITGEEEQP</sequence>
<keyword evidence="2" id="KW-1133">Transmembrane helix</keyword>
<organism evidence="3 4">
    <name type="scientific">Tessaracoccus lubricantis</name>
    <dbReference type="NCBI Taxonomy" id="545543"/>
    <lineage>
        <taxon>Bacteria</taxon>
        <taxon>Bacillati</taxon>
        <taxon>Actinomycetota</taxon>
        <taxon>Actinomycetes</taxon>
        <taxon>Propionibacteriales</taxon>
        <taxon>Propionibacteriaceae</taxon>
        <taxon>Tessaracoccus</taxon>
    </lineage>
</organism>
<keyword evidence="2" id="KW-0472">Membrane</keyword>
<gene>
    <name evidence="3" type="ORF">GCM10025789_12580</name>
</gene>
<feature type="compositionally biased region" description="Basic and acidic residues" evidence="1">
    <location>
        <begin position="1"/>
        <end position="14"/>
    </location>
</feature>
<evidence type="ECO:0000313" key="3">
    <source>
        <dbReference type="EMBL" id="GAA4896340.1"/>
    </source>
</evidence>
<protein>
    <submittedName>
        <fullName evidence="3">Uncharacterized protein</fullName>
    </submittedName>
</protein>
<keyword evidence="2" id="KW-0812">Transmembrane</keyword>
<accession>A0ABP9FBJ8</accession>
<comment type="caution">
    <text evidence="3">The sequence shown here is derived from an EMBL/GenBank/DDBJ whole genome shotgun (WGS) entry which is preliminary data.</text>
</comment>
<feature type="region of interest" description="Disordered" evidence="1">
    <location>
        <begin position="1"/>
        <end position="52"/>
    </location>
</feature>
<feature type="compositionally biased region" description="Low complexity" evidence="1">
    <location>
        <begin position="24"/>
        <end position="34"/>
    </location>
</feature>
<evidence type="ECO:0000313" key="4">
    <source>
        <dbReference type="Proteomes" id="UP001501521"/>
    </source>
</evidence>
<dbReference type="RefSeq" id="WP_345580608.1">
    <property type="nucleotide sequence ID" value="NZ_BAABLV010000020.1"/>
</dbReference>
<evidence type="ECO:0000256" key="2">
    <source>
        <dbReference type="SAM" id="Phobius"/>
    </source>
</evidence>